<dbReference type="GeneID" id="20344478"/>
<dbReference type="Proteomes" id="UP000006039">
    <property type="component" value="Unassembled WGS sequence"/>
</dbReference>
<evidence type="ECO:0000313" key="3">
    <source>
        <dbReference type="EnsemblFungi" id="EJT78928"/>
    </source>
</evidence>
<reference evidence="2" key="2">
    <citation type="submission" date="2010-07" db="EMBL/GenBank/DDBJ databases">
        <authorList>
            <consortium name="The Broad Institute Genome Sequencing Platform"/>
            <consortium name="Broad Institute Genome Sequencing Center for Infectious Disease"/>
            <person name="Ma L.-J."/>
            <person name="Dead R."/>
            <person name="Young S."/>
            <person name="Zeng Q."/>
            <person name="Koehrsen M."/>
            <person name="Alvarado L."/>
            <person name="Berlin A."/>
            <person name="Chapman S.B."/>
            <person name="Chen Z."/>
            <person name="Freedman E."/>
            <person name="Gellesch M."/>
            <person name="Goldberg J."/>
            <person name="Griggs A."/>
            <person name="Gujja S."/>
            <person name="Heilman E.R."/>
            <person name="Heiman D."/>
            <person name="Hepburn T."/>
            <person name="Howarth C."/>
            <person name="Jen D."/>
            <person name="Larson L."/>
            <person name="Mehta T."/>
            <person name="Neiman D."/>
            <person name="Pearson M."/>
            <person name="Roberts A."/>
            <person name="Saif S."/>
            <person name="Shea T."/>
            <person name="Shenoy N."/>
            <person name="Sisk P."/>
            <person name="Stolte C."/>
            <person name="Sykes S."/>
            <person name="Walk T."/>
            <person name="White J."/>
            <person name="Yandava C."/>
            <person name="Haas B."/>
            <person name="Nusbaum C."/>
            <person name="Birren B."/>
        </authorList>
    </citation>
    <scope>NUCLEOTIDE SEQUENCE</scope>
    <source>
        <strain evidence="2">R3-111a-1</strain>
    </source>
</reference>
<dbReference type="EMBL" id="GL385396">
    <property type="protein sequence ID" value="EJT78928.1"/>
    <property type="molecule type" value="Genomic_DNA"/>
</dbReference>
<organism evidence="2">
    <name type="scientific">Gaeumannomyces tritici (strain R3-111a-1)</name>
    <name type="common">Wheat and barley take-all root rot fungus</name>
    <name type="synonym">Gaeumannomyces graminis var. tritici</name>
    <dbReference type="NCBI Taxonomy" id="644352"/>
    <lineage>
        <taxon>Eukaryota</taxon>
        <taxon>Fungi</taxon>
        <taxon>Dikarya</taxon>
        <taxon>Ascomycota</taxon>
        <taxon>Pezizomycotina</taxon>
        <taxon>Sordariomycetes</taxon>
        <taxon>Sordariomycetidae</taxon>
        <taxon>Magnaporthales</taxon>
        <taxon>Magnaporthaceae</taxon>
        <taxon>Gaeumannomyces</taxon>
    </lineage>
</organism>
<sequence length="565" mass="58644">MDITNAGQGTMNRQRDFMAGARGPRDGSTPSGAGGLANDGHTNDTGARDARHRDLWSGYLNHRAPGSRPRSSMGPSLQIPHLLSCPINRVEERKNDAAAEHAPEVYRATHPDDTAPEAFCGPLPAAAPSLTRGGGGGGRRDEGGTRSPDNSGAVDADPRPGSACSGKICPQILATALPSPAAGDPAAAPKVLHVFARGSEGSLLRRSMTPAAAYTASDGPGARVEADWQAMGGPEGSSALFRSQPAAAAWRSAGGDQHVGVFAVSASGEAAATTWLASDSGSGTWSSWARFGGPVAGPLVACTGHDGEKGERADAFALATGAQGSLYSHTTATNDSATSMADWDQKLSRGYASSTSPAVVCRRRRPGRAPPYELLYQHKTAVTASWSAPSTVHPANFVEEPVAMAVADDGDDDGGRLMFFGISVNGQVWTSNWTSTGGWEHLRSIGDAGFQSVPVVINTGSTIEIVALGSNDRLQHRSLKNGQWSDAPVEAGGWEDLAVHGHGALQAVYIGGPDRLVALVVVGRGRQLNLTVFAIPDDGVWSRRAVWKSAGGNFSTSFMELRGAD</sequence>
<dbReference type="OrthoDB" id="5146493at2759"/>
<reference evidence="4" key="1">
    <citation type="submission" date="2010-07" db="EMBL/GenBank/DDBJ databases">
        <title>The genome sequence of Gaeumannomyces graminis var. tritici strain R3-111a-1.</title>
        <authorList>
            <consortium name="The Broad Institute Genome Sequencing Platform"/>
            <person name="Ma L.-J."/>
            <person name="Dead R."/>
            <person name="Young S."/>
            <person name="Zeng Q."/>
            <person name="Koehrsen M."/>
            <person name="Alvarado L."/>
            <person name="Berlin A."/>
            <person name="Chapman S.B."/>
            <person name="Chen Z."/>
            <person name="Freedman E."/>
            <person name="Gellesch M."/>
            <person name="Goldberg J."/>
            <person name="Griggs A."/>
            <person name="Gujja S."/>
            <person name="Heilman E.R."/>
            <person name="Heiman D."/>
            <person name="Hepburn T."/>
            <person name="Howarth C."/>
            <person name="Jen D."/>
            <person name="Larson L."/>
            <person name="Mehta T."/>
            <person name="Neiman D."/>
            <person name="Pearson M."/>
            <person name="Roberts A."/>
            <person name="Saif S."/>
            <person name="Shea T."/>
            <person name="Shenoy N."/>
            <person name="Sisk P."/>
            <person name="Stolte C."/>
            <person name="Sykes S."/>
            <person name="Walk T."/>
            <person name="White J."/>
            <person name="Yandava C."/>
            <person name="Haas B."/>
            <person name="Nusbaum C."/>
            <person name="Birren B."/>
        </authorList>
    </citation>
    <scope>NUCLEOTIDE SEQUENCE [LARGE SCALE GENOMIC DNA]</scope>
    <source>
        <strain evidence="4">R3-111a-1</strain>
    </source>
</reference>
<reference evidence="3" key="5">
    <citation type="submission" date="2018-04" db="UniProtKB">
        <authorList>
            <consortium name="EnsemblFungi"/>
        </authorList>
    </citation>
    <scope>IDENTIFICATION</scope>
    <source>
        <strain evidence="3">R3-111a-1</strain>
    </source>
</reference>
<dbReference type="Gene3D" id="2.120.10.70">
    <property type="entry name" value="Fucose-specific lectin"/>
    <property type="match status" value="2"/>
</dbReference>
<feature type="region of interest" description="Disordered" evidence="1">
    <location>
        <begin position="1"/>
        <end position="50"/>
    </location>
</feature>
<feature type="compositionally biased region" description="Polar residues" evidence="1">
    <location>
        <begin position="1"/>
        <end position="12"/>
    </location>
</feature>
<protein>
    <recommendedName>
        <fullName evidence="5">Fucose-specific lectin</fullName>
    </recommendedName>
</protein>
<proteinExistence type="predicted"/>
<evidence type="ECO:0008006" key="5">
    <source>
        <dbReference type="Google" id="ProtNLM"/>
    </source>
</evidence>
<reference evidence="3" key="4">
    <citation type="journal article" date="2015" name="G3 (Bethesda)">
        <title>Genome sequences of three phytopathogenic species of the Magnaporthaceae family of fungi.</title>
        <authorList>
            <person name="Okagaki L.H."/>
            <person name="Nunes C.C."/>
            <person name="Sailsbery J."/>
            <person name="Clay B."/>
            <person name="Brown D."/>
            <person name="John T."/>
            <person name="Oh Y."/>
            <person name="Young N."/>
            <person name="Fitzgerald M."/>
            <person name="Haas B.J."/>
            <person name="Zeng Q."/>
            <person name="Young S."/>
            <person name="Adiconis X."/>
            <person name="Fan L."/>
            <person name="Levin J.Z."/>
            <person name="Mitchell T.K."/>
            <person name="Okubara P.A."/>
            <person name="Farman M.L."/>
            <person name="Kohn L.M."/>
            <person name="Birren B."/>
            <person name="Ma L.-J."/>
            <person name="Dean R.A."/>
        </authorList>
    </citation>
    <scope>NUCLEOTIDE SEQUENCE</scope>
    <source>
        <strain evidence="3">R3-111a-1</strain>
    </source>
</reference>
<gene>
    <name evidence="3" type="primary">20344478</name>
    <name evidence="2" type="ORF">GGTG_04020</name>
</gene>
<feature type="region of interest" description="Disordered" evidence="1">
    <location>
        <begin position="60"/>
        <end position="79"/>
    </location>
</feature>
<dbReference type="VEuPathDB" id="FungiDB:GGTG_04020"/>
<reference evidence="2" key="3">
    <citation type="submission" date="2010-09" db="EMBL/GenBank/DDBJ databases">
        <title>Annotation of Gaeumannomyces graminis var. tritici R3-111a-1.</title>
        <authorList>
            <consortium name="The Broad Institute Genome Sequencing Platform"/>
            <person name="Ma L.-J."/>
            <person name="Dead R."/>
            <person name="Young S.K."/>
            <person name="Zeng Q."/>
            <person name="Gargeya S."/>
            <person name="Fitzgerald M."/>
            <person name="Haas B."/>
            <person name="Abouelleil A."/>
            <person name="Alvarado L."/>
            <person name="Arachchi H.M."/>
            <person name="Berlin A."/>
            <person name="Brown A."/>
            <person name="Chapman S.B."/>
            <person name="Chen Z."/>
            <person name="Dunbar C."/>
            <person name="Freedman E."/>
            <person name="Gearin G."/>
            <person name="Gellesch M."/>
            <person name="Goldberg J."/>
            <person name="Griggs A."/>
            <person name="Gujja S."/>
            <person name="Heiman D."/>
            <person name="Howarth C."/>
            <person name="Larson L."/>
            <person name="Lui A."/>
            <person name="MacDonald P.J.P."/>
            <person name="Mehta T."/>
            <person name="Montmayeur A."/>
            <person name="Murphy C."/>
            <person name="Neiman D."/>
            <person name="Pearson M."/>
            <person name="Priest M."/>
            <person name="Roberts A."/>
            <person name="Saif S."/>
            <person name="Shea T."/>
            <person name="Shenoy N."/>
            <person name="Sisk P."/>
            <person name="Stolte C."/>
            <person name="Sykes S."/>
            <person name="Yandava C."/>
            <person name="Wortman J."/>
            <person name="Nusbaum C."/>
            <person name="Birren B."/>
        </authorList>
    </citation>
    <scope>NUCLEOTIDE SEQUENCE</scope>
    <source>
        <strain evidence="2">R3-111a-1</strain>
    </source>
</reference>
<dbReference type="HOGENOM" id="CLU_482352_0_0_1"/>
<evidence type="ECO:0000256" key="1">
    <source>
        <dbReference type="SAM" id="MobiDB-lite"/>
    </source>
</evidence>
<keyword evidence="4" id="KW-1185">Reference proteome</keyword>
<evidence type="ECO:0000313" key="4">
    <source>
        <dbReference type="Proteomes" id="UP000006039"/>
    </source>
</evidence>
<feature type="region of interest" description="Disordered" evidence="1">
    <location>
        <begin position="110"/>
        <end position="162"/>
    </location>
</feature>
<dbReference type="EnsemblFungi" id="EJT78928">
    <property type="protein sequence ID" value="EJT78928"/>
    <property type="gene ID" value="GGTG_04020"/>
</dbReference>
<dbReference type="eggNOG" id="ENOG502RN3K">
    <property type="taxonomic scope" value="Eukaryota"/>
</dbReference>
<accession>J3NRX2</accession>
<feature type="compositionally biased region" description="Low complexity" evidence="1">
    <location>
        <begin position="66"/>
        <end position="76"/>
    </location>
</feature>
<dbReference type="AlphaFoldDB" id="J3NRX2"/>
<dbReference type="STRING" id="644352.J3NRX2"/>
<name>J3NRX2_GAET3</name>
<dbReference type="RefSeq" id="XP_009220073.1">
    <property type="nucleotide sequence ID" value="XM_009221809.1"/>
</dbReference>
<dbReference type="SUPFAM" id="SSF89372">
    <property type="entry name" value="Fucose-specific lectin"/>
    <property type="match status" value="2"/>
</dbReference>
<evidence type="ECO:0000313" key="2">
    <source>
        <dbReference type="EMBL" id="EJT78928.1"/>
    </source>
</evidence>